<evidence type="ECO:0000313" key="3">
    <source>
        <dbReference type="EMBL" id="UTV26467.1"/>
    </source>
</evidence>
<reference evidence="3" key="1">
    <citation type="submission" date="2022-07" db="EMBL/GenBank/DDBJ databases">
        <title>Genome sequencing of Photobacterium atrarenae GJH2-4.</title>
        <authorList>
            <person name="Park S.-J."/>
        </authorList>
    </citation>
    <scope>NUCLEOTIDE SEQUENCE</scope>
    <source>
        <strain evidence="3">GJH2-4</strain>
    </source>
</reference>
<evidence type="ECO:0000259" key="2">
    <source>
        <dbReference type="Pfam" id="PF14411"/>
    </source>
</evidence>
<dbReference type="Pfam" id="PF14411">
    <property type="entry name" value="LHH"/>
    <property type="match status" value="1"/>
</dbReference>
<dbReference type="RefSeq" id="WP_255387678.1">
    <property type="nucleotide sequence ID" value="NZ_CP101508.1"/>
</dbReference>
<dbReference type="Proteomes" id="UP001057998">
    <property type="component" value="Chromosome 1"/>
</dbReference>
<evidence type="ECO:0000313" key="4">
    <source>
        <dbReference type="Proteomes" id="UP001057998"/>
    </source>
</evidence>
<dbReference type="InterPro" id="IPR026834">
    <property type="entry name" value="LHH"/>
</dbReference>
<sequence length="78" mass="8981">MTNIERMEKGRAPIGHGDEPVNLHHLIQKEPGTIAEVGGYFHSKQTKTLHIPQFEKVDGKWERRNNYSFRAHDGKKST</sequence>
<organism evidence="3 4">
    <name type="scientific">Photobacterium atrarenae</name>
    <dbReference type="NCBI Taxonomy" id="865757"/>
    <lineage>
        <taxon>Bacteria</taxon>
        <taxon>Pseudomonadati</taxon>
        <taxon>Pseudomonadota</taxon>
        <taxon>Gammaproteobacteria</taxon>
        <taxon>Vibrionales</taxon>
        <taxon>Vibrionaceae</taxon>
        <taxon>Photobacterium</taxon>
    </lineage>
</organism>
<feature type="region of interest" description="Disordered" evidence="1">
    <location>
        <begin position="1"/>
        <end position="20"/>
    </location>
</feature>
<evidence type="ECO:0000256" key="1">
    <source>
        <dbReference type="SAM" id="MobiDB-lite"/>
    </source>
</evidence>
<gene>
    <name evidence="3" type="ORF">NNL38_08745</name>
</gene>
<proteinExistence type="predicted"/>
<name>A0ABY5GBB4_9GAMM</name>
<keyword evidence="4" id="KW-1185">Reference proteome</keyword>
<dbReference type="EMBL" id="CP101508">
    <property type="protein sequence ID" value="UTV26467.1"/>
    <property type="molecule type" value="Genomic_DNA"/>
</dbReference>
<accession>A0ABY5GBB4</accession>
<feature type="domain" description="LHH" evidence="2">
    <location>
        <begin position="2"/>
        <end position="57"/>
    </location>
</feature>
<protein>
    <submittedName>
        <fullName evidence="3">HNH/ENDO VII family nuclease</fullName>
    </submittedName>
</protein>